<evidence type="ECO:0000259" key="2">
    <source>
        <dbReference type="Pfam" id="PF05199"/>
    </source>
</evidence>
<keyword evidence="4" id="KW-1185">Reference proteome</keyword>
<accession>A0ABR2VI90</accession>
<dbReference type="PANTHER" id="PTHR11552:SF78">
    <property type="entry name" value="GLUCOSE-METHANOL-CHOLINE OXIDOREDUCTASE N-TERMINAL DOMAIN-CONTAINING PROTEIN"/>
    <property type="match status" value="1"/>
</dbReference>
<dbReference type="Gene3D" id="3.50.50.60">
    <property type="entry name" value="FAD/NAD(P)-binding domain"/>
    <property type="match status" value="1"/>
</dbReference>
<dbReference type="InterPro" id="IPR012132">
    <property type="entry name" value="GMC_OxRdtase"/>
</dbReference>
<gene>
    <name evidence="3" type="ORF">SUNI508_02769</name>
</gene>
<dbReference type="PANTHER" id="PTHR11552">
    <property type="entry name" value="GLUCOSE-METHANOL-CHOLINE GMC OXIDOREDUCTASE"/>
    <property type="match status" value="1"/>
</dbReference>
<evidence type="ECO:0000313" key="4">
    <source>
        <dbReference type="Proteomes" id="UP001408356"/>
    </source>
</evidence>
<organism evidence="3 4">
    <name type="scientific">Seiridium unicorne</name>
    <dbReference type="NCBI Taxonomy" id="138068"/>
    <lineage>
        <taxon>Eukaryota</taxon>
        <taxon>Fungi</taxon>
        <taxon>Dikarya</taxon>
        <taxon>Ascomycota</taxon>
        <taxon>Pezizomycotina</taxon>
        <taxon>Sordariomycetes</taxon>
        <taxon>Xylariomycetidae</taxon>
        <taxon>Amphisphaeriales</taxon>
        <taxon>Sporocadaceae</taxon>
        <taxon>Seiridium</taxon>
    </lineage>
</organism>
<proteinExistence type="inferred from homology"/>
<evidence type="ECO:0000256" key="1">
    <source>
        <dbReference type="ARBA" id="ARBA00010790"/>
    </source>
</evidence>
<evidence type="ECO:0000313" key="3">
    <source>
        <dbReference type="EMBL" id="KAK9426328.1"/>
    </source>
</evidence>
<comment type="caution">
    <text evidence="3">The sequence shown here is derived from an EMBL/GenBank/DDBJ whole genome shotgun (WGS) entry which is preliminary data.</text>
</comment>
<dbReference type="Pfam" id="PF05199">
    <property type="entry name" value="GMC_oxred_C"/>
    <property type="match status" value="1"/>
</dbReference>
<comment type="similarity">
    <text evidence="1">Belongs to the GMC oxidoreductase family.</text>
</comment>
<feature type="domain" description="Glucose-methanol-choline oxidoreductase C-terminal" evidence="2">
    <location>
        <begin position="39"/>
        <end position="158"/>
    </location>
</feature>
<name>A0ABR2VI90_9PEZI</name>
<sequence length="163" mass="18119">MKRSGTLYDLDTGNDVQRALRFIEKNEKRQDTAHTYLHLDLEMQNWMYKKQREIVRHTSLSRGELPVGHLPFAPESKAALSGATSPKGSTTHEDDAVLEAWLLTNTSLSWHPLGLCKMTSCDKMGVVDASLGLYVTKHLKVVDLSIVPGIVSGNPEYSVCHQG</sequence>
<dbReference type="Gene3D" id="3.30.560.10">
    <property type="entry name" value="Glucose Oxidase, domain 3"/>
    <property type="match status" value="1"/>
</dbReference>
<dbReference type="InterPro" id="IPR036188">
    <property type="entry name" value="FAD/NAD-bd_sf"/>
</dbReference>
<dbReference type="Proteomes" id="UP001408356">
    <property type="component" value="Unassembled WGS sequence"/>
</dbReference>
<dbReference type="EMBL" id="JARVKF010000002">
    <property type="protein sequence ID" value="KAK9426328.1"/>
    <property type="molecule type" value="Genomic_DNA"/>
</dbReference>
<reference evidence="3 4" key="1">
    <citation type="journal article" date="2024" name="J. Plant Pathol.">
        <title>Sequence and assembly of the genome of Seiridium unicorne, isolate CBS 538.82, causal agent of cypress canker disease.</title>
        <authorList>
            <person name="Scali E."/>
            <person name="Rocca G.D."/>
            <person name="Danti R."/>
            <person name="Garbelotto M."/>
            <person name="Barberini S."/>
            <person name="Baroncelli R."/>
            <person name="Emiliani G."/>
        </authorList>
    </citation>
    <scope>NUCLEOTIDE SEQUENCE [LARGE SCALE GENOMIC DNA]</scope>
    <source>
        <strain evidence="3 4">BM-138-508</strain>
    </source>
</reference>
<protein>
    <recommendedName>
        <fullName evidence="2">Glucose-methanol-choline oxidoreductase C-terminal domain-containing protein</fullName>
    </recommendedName>
</protein>
<dbReference type="SUPFAM" id="SSF51905">
    <property type="entry name" value="FAD/NAD(P)-binding domain"/>
    <property type="match status" value="1"/>
</dbReference>
<dbReference type="InterPro" id="IPR007867">
    <property type="entry name" value="GMC_OxRtase_C"/>
</dbReference>